<dbReference type="AlphaFoldDB" id="A0A0N4WA54"/>
<reference evidence="2 3" key="2">
    <citation type="submission" date="2018-11" db="EMBL/GenBank/DDBJ databases">
        <authorList>
            <consortium name="Pathogen Informatics"/>
        </authorList>
    </citation>
    <scope>NUCLEOTIDE SEQUENCE [LARGE SCALE GENOMIC DNA]</scope>
    <source>
        <strain evidence="2 3">MHpl1</strain>
    </source>
</reference>
<evidence type="ECO:0000313" key="2">
    <source>
        <dbReference type="EMBL" id="VDO31315.1"/>
    </source>
</evidence>
<protein>
    <submittedName>
        <fullName evidence="4">DUF4817 domain-containing protein</fullName>
    </submittedName>
</protein>
<accession>A0A0N4WA54</accession>
<feature type="compositionally biased region" description="Basic and acidic residues" evidence="1">
    <location>
        <begin position="9"/>
        <end position="20"/>
    </location>
</feature>
<proteinExistence type="predicted"/>
<evidence type="ECO:0000313" key="3">
    <source>
        <dbReference type="Proteomes" id="UP000268014"/>
    </source>
</evidence>
<dbReference type="WBParaSite" id="HPLM_0000724001-mRNA-1">
    <property type="protein sequence ID" value="HPLM_0000724001-mRNA-1"/>
    <property type="gene ID" value="HPLM_0000724001"/>
</dbReference>
<dbReference type="Proteomes" id="UP000268014">
    <property type="component" value="Unassembled WGS sequence"/>
</dbReference>
<name>A0A0N4WA54_HAEPC</name>
<feature type="region of interest" description="Disordered" evidence="1">
    <location>
        <begin position="1"/>
        <end position="37"/>
    </location>
</feature>
<organism evidence="4">
    <name type="scientific">Haemonchus placei</name>
    <name type="common">Barber's pole worm</name>
    <dbReference type="NCBI Taxonomy" id="6290"/>
    <lineage>
        <taxon>Eukaryota</taxon>
        <taxon>Metazoa</taxon>
        <taxon>Ecdysozoa</taxon>
        <taxon>Nematoda</taxon>
        <taxon>Chromadorea</taxon>
        <taxon>Rhabditida</taxon>
        <taxon>Rhabditina</taxon>
        <taxon>Rhabditomorpha</taxon>
        <taxon>Strongyloidea</taxon>
        <taxon>Trichostrongylidae</taxon>
        <taxon>Haemonchus</taxon>
    </lineage>
</organism>
<reference evidence="4" key="1">
    <citation type="submission" date="2017-02" db="UniProtKB">
        <authorList>
            <consortium name="WormBaseParasite"/>
        </authorList>
    </citation>
    <scope>IDENTIFICATION</scope>
</reference>
<feature type="compositionally biased region" description="Polar residues" evidence="1">
    <location>
        <begin position="27"/>
        <end position="37"/>
    </location>
</feature>
<evidence type="ECO:0000256" key="1">
    <source>
        <dbReference type="SAM" id="MobiDB-lite"/>
    </source>
</evidence>
<dbReference type="EMBL" id="UZAF01016623">
    <property type="protein sequence ID" value="VDO31315.1"/>
    <property type="molecule type" value="Genomic_DNA"/>
</dbReference>
<gene>
    <name evidence="2" type="ORF">HPLM_LOCUS7232</name>
</gene>
<sequence length="96" mass="11232">MAHYSSWNHIERCDAKEGTSRLHPPTRHTTSMESTTNRAISDYVAKFPNSLKLLRQRREENSYRRSIDSTNVDTRRHLVNVRQQYTAHTASAQMET</sequence>
<evidence type="ECO:0000313" key="4">
    <source>
        <dbReference type="WBParaSite" id="HPLM_0000724001-mRNA-1"/>
    </source>
</evidence>
<keyword evidence="3" id="KW-1185">Reference proteome</keyword>